<sequence length="138" mass="15303">MKKISIACLALSSLLISLTGPAQAQGPGLTRQQVITETELFLAVHDWDPLNSVWTEKPGFDLPKVLALREAASALREQFLALNTWNDSLGTWAPVQGAPRLVNQIISAQMQMETDRFMLTHRFEEGSSKWVSRSRPAA</sequence>
<reference evidence="2 3" key="1">
    <citation type="submission" date="2021-11" db="EMBL/GenBank/DDBJ databases">
        <authorList>
            <person name="Liang Q."/>
            <person name="Mou H."/>
            <person name="Liu Z."/>
        </authorList>
    </citation>
    <scope>NUCLEOTIDE SEQUENCE [LARGE SCALE GENOMIC DNA]</scope>
    <source>
        <strain evidence="2 3">CHU3</strain>
    </source>
</reference>
<proteinExistence type="predicted"/>
<feature type="chain" id="PRO_5045131523" evidence="1">
    <location>
        <begin position="25"/>
        <end position="138"/>
    </location>
</feature>
<evidence type="ECO:0000313" key="2">
    <source>
        <dbReference type="EMBL" id="MCV2367647.1"/>
    </source>
</evidence>
<evidence type="ECO:0000256" key="1">
    <source>
        <dbReference type="SAM" id="SignalP"/>
    </source>
</evidence>
<feature type="signal peptide" evidence="1">
    <location>
        <begin position="1"/>
        <end position="24"/>
    </location>
</feature>
<keyword evidence="3" id="KW-1185">Reference proteome</keyword>
<dbReference type="RefSeq" id="WP_263570260.1">
    <property type="nucleotide sequence ID" value="NZ_JAJIRN010000002.1"/>
</dbReference>
<comment type="caution">
    <text evidence="2">The sequence shown here is derived from an EMBL/GenBank/DDBJ whole genome shotgun (WGS) entry which is preliminary data.</text>
</comment>
<keyword evidence="1" id="KW-0732">Signal</keyword>
<protein>
    <submittedName>
        <fullName evidence="2">Uncharacterized protein</fullName>
    </submittedName>
</protein>
<organism evidence="2 3">
    <name type="scientific">Roseateles oligotrophus</name>
    <dbReference type="NCBI Taxonomy" id="1769250"/>
    <lineage>
        <taxon>Bacteria</taxon>
        <taxon>Pseudomonadati</taxon>
        <taxon>Pseudomonadota</taxon>
        <taxon>Betaproteobacteria</taxon>
        <taxon>Burkholderiales</taxon>
        <taxon>Sphaerotilaceae</taxon>
        <taxon>Roseateles</taxon>
    </lineage>
</organism>
<accession>A0ABT2YC89</accession>
<evidence type="ECO:0000313" key="3">
    <source>
        <dbReference type="Proteomes" id="UP001209701"/>
    </source>
</evidence>
<dbReference type="EMBL" id="JAJIRN010000002">
    <property type="protein sequence ID" value="MCV2367647.1"/>
    <property type="molecule type" value="Genomic_DNA"/>
</dbReference>
<gene>
    <name evidence="2" type="ORF">LNV07_06015</name>
</gene>
<name>A0ABT2YC89_9BURK</name>
<dbReference type="Proteomes" id="UP001209701">
    <property type="component" value="Unassembled WGS sequence"/>
</dbReference>